<accession>A0ACC3YI09</accession>
<gene>
    <name evidence="1" type="ORF">CTRU02_214235</name>
</gene>
<comment type="caution">
    <text evidence="1">The sequence shown here is derived from an EMBL/GenBank/DDBJ whole genome shotgun (WGS) entry which is preliminary data.</text>
</comment>
<reference evidence="1 2" key="1">
    <citation type="journal article" date="2020" name="Phytopathology">
        <title>Genome Sequence Resources of Colletotrichum truncatum, C. plurivorum, C. musicola, and C. sojae: Four Species Pathogenic to Soybean (Glycine max).</title>
        <authorList>
            <person name="Rogerio F."/>
            <person name="Boufleur T.R."/>
            <person name="Ciampi-Guillardi M."/>
            <person name="Sukno S.A."/>
            <person name="Thon M.R."/>
            <person name="Massola Junior N.S."/>
            <person name="Baroncelli R."/>
        </authorList>
    </citation>
    <scope>NUCLEOTIDE SEQUENCE [LARGE SCALE GENOMIC DNA]</scope>
    <source>
        <strain evidence="1 2">CMES1059</strain>
    </source>
</reference>
<evidence type="ECO:0000313" key="1">
    <source>
        <dbReference type="EMBL" id="KAL0931500.1"/>
    </source>
</evidence>
<evidence type="ECO:0000313" key="2">
    <source>
        <dbReference type="Proteomes" id="UP000805649"/>
    </source>
</evidence>
<keyword evidence="2" id="KW-1185">Reference proteome</keyword>
<protein>
    <submittedName>
        <fullName evidence="1">Uncharacterized protein</fullName>
    </submittedName>
</protein>
<sequence length="57" mass="6738">MNYNSVVTVVLLLLTWIGWAASRKGVFRGPNIDRNRLDITRRRRLREDDVDERTPLL</sequence>
<dbReference type="EMBL" id="VUJX02000010">
    <property type="protein sequence ID" value="KAL0931500.1"/>
    <property type="molecule type" value="Genomic_DNA"/>
</dbReference>
<organism evidence="1 2">
    <name type="scientific">Colletotrichum truncatum</name>
    <name type="common">Anthracnose fungus</name>
    <name type="synonym">Colletotrichum capsici</name>
    <dbReference type="NCBI Taxonomy" id="5467"/>
    <lineage>
        <taxon>Eukaryota</taxon>
        <taxon>Fungi</taxon>
        <taxon>Dikarya</taxon>
        <taxon>Ascomycota</taxon>
        <taxon>Pezizomycotina</taxon>
        <taxon>Sordariomycetes</taxon>
        <taxon>Hypocreomycetidae</taxon>
        <taxon>Glomerellales</taxon>
        <taxon>Glomerellaceae</taxon>
        <taxon>Colletotrichum</taxon>
        <taxon>Colletotrichum truncatum species complex</taxon>
    </lineage>
</organism>
<proteinExistence type="predicted"/>
<dbReference type="Proteomes" id="UP000805649">
    <property type="component" value="Unassembled WGS sequence"/>
</dbReference>
<name>A0ACC3YI09_COLTU</name>